<dbReference type="AlphaFoldDB" id="A0A2T0WGH4"/>
<gene>
    <name evidence="1" type="ORF">CLW00_111115</name>
</gene>
<protein>
    <submittedName>
        <fullName evidence="1">Uncharacterized protein</fullName>
    </submittedName>
</protein>
<proteinExistence type="predicted"/>
<evidence type="ECO:0000313" key="1">
    <source>
        <dbReference type="EMBL" id="PRY85772.1"/>
    </source>
</evidence>
<evidence type="ECO:0000313" key="2">
    <source>
        <dbReference type="Proteomes" id="UP000238157"/>
    </source>
</evidence>
<name>A0A2T0WGH4_9BACT</name>
<organism evidence="1 2">
    <name type="scientific">Mongoliibacter ruber</name>
    <dbReference type="NCBI Taxonomy" id="1750599"/>
    <lineage>
        <taxon>Bacteria</taxon>
        <taxon>Pseudomonadati</taxon>
        <taxon>Bacteroidota</taxon>
        <taxon>Cytophagia</taxon>
        <taxon>Cytophagales</taxon>
        <taxon>Cyclobacteriaceae</taxon>
        <taxon>Mongoliibacter</taxon>
    </lineage>
</organism>
<reference evidence="1 2" key="1">
    <citation type="submission" date="2018-03" db="EMBL/GenBank/DDBJ databases">
        <title>Genomic Encyclopedia of Archaeal and Bacterial Type Strains, Phase II (KMG-II): from individual species to whole genera.</title>
        <authorList>
            <person name="Goeker M."/>
        </authorList>
    </citation>
    <scope>NUCLEOTIDE SEQUENCE [LARGE SCALE GENOMIC DNA]</scope>
    <source>
        <strain evidence="1 2">DSM 27929</strain>
    </source>
</reference>
<dbReference type="EMBL" id="PVTR01000011">
    <property type="protein sequence ID" value="PRY85772.1"/>
    <property type="molecule type" value="Genomic_DNA"/>
</dbReference>
<sequence length="67" mass="7481">MKTFTLFFKKSAPYIAFCSFSLGPFFLHNKEVNGFLKSTFSLSKYLILLALFKNNSLGAGFSGICPE</sequence>
<keyword evidence="2" id="KW-1185">Reference proteome</keyword>
<accession>A0A2T0WGH4</accession>
<comment type="caution">
    <text evidence="1">The sequence shown here is derived from an EMBL/GenBank/DDBJ whole genome shotgun (WGS) entry which is preliminary data.</text>
</comment>
<dbReference type="Proteomes" id="UP000238157">
    <property type="component" value="Unassembled WGS sequence"/>
</dbReference>